<dbReference type="GO" id="GO:1990281">
    <property type="term" value="C:efflux pump complex"/>
    <property type="evidence" value="ECO:0007669"/>
    <property type="project" value="TreeGrafter"/>
</dbReference>
<dbReference type="PANTHER" id="PTHR30469:SF12">
    <property type="entry name" value="MULTIDRUG RESISTANCE PROTEIN MDTA"/>
    <property type="match status" value="1"/>
</dbReference>
<evidence type="ECO:0000256" key="7">
    <source>
        <dbReference type="SAM" id="MobiDB-lite"/>
    </source>
</evidence>
<dbReference type="Pfam" id="PF25967">
    <property type="entry name" value="RND-MFP_C"/>
    <property type="match status" value="1"/>
</dbReference>
<feature type="region of interest" description="Disordered" evidence="7">
    <location>
        <begin position="70"/>
        <end position="97"/>
    </location>
</feature>
<evidence type="ECO:0000259" key="12">
    <source>
        <dbReference type="Pfam" id="PF25967"/>
    </source>
</evidence>
<reference evidence="13 14" key="1">
    <citation type="journal article" date="2008" name="Int. J. Syst. Evol. Microbiol.">
        <title>Description of Roseateles aquatilis sp. nov. and Roseateles terrae sp. nov., in the class Betaproteobacteria, and emended description of the genus Roseateles.</title>
        <authorList>
            <person name="Gomila M."/>
            <person name="Bowien B."/>
            <person name="Falsen E."/>
            <person name="Moore E.R."/>
            <person name="Lalucat J."/>
        </authorList>
    </citation>
    <scope>NUCLEOTIDE SEQUENCE [LARGE SCALE GENOMIC DNA]</scope>
    <source>
        <strain evidence="13 14">CCUG 48205</strain>
    </source>
</reference>
<keyword evidence="3" id="KW-0813">Transport</keyword>
<keyword evidence="8" id="KW-1133">Transmembrane helix</keyword>
<organism evidence="13 14">
    <name type="scientific">Roseateles aquatilis</name>
    <dbReference type="NCBI Taxonomy" id="431061"/>
    <lineage>
        <taxon>Bacteria</taxon>
        <taxon>Pseudomonadati</taxon>
        <taxon>Pseudomonadota</taxon>
        <taxon>Betaproteobacteria</taxon>
        <taxon>Burkholderiales</taxon>
        <taxon>Sphaerotilaceae</taxon>
        <taxon>Roseateles</taxon>
    </lineage>
</organism>
<dbReference type="Gene3D" id="2.40.420.20">
    <property type="match status" value="1"/>
</dbReference>
<feature type="compositionally biased region" description="Basic and acidic residues" evidence="7">
    <location>
        <begin position="506"/>
        <end position="517"/>
    </location>
</feature>
<feature type="compositionally biased region" description="Low complexity" evidence="7">
    <location>
        <begin position="14"/>
        <end position="28"/>
    </location>
</feature>
<comment type="subcellular location">
    <subcellularLocation>
        <location evidence="1">Cell membrane</location>
    </subcellularLocation>
</comment>
<evidence type="ECO:0000256" key="5">
    <source>
        <dbReference type="ARBA" id="ARBA00022519"/>
    </source>
</evidence>
<feature type="compositionally biased region" description="Low complexity" evidence="7">
    <location>
        <begin position="470"/>
        <end position="480"/>
    </location>
</feature>
<dbReference type="PANTHER" id="PTHR30469">
    <property type="entry name" value="MULTIDRUG RESISTANCE PROTEIN MDTA"/>
    <property type="match status" value="1"/>
</dbReference>
<feature type="region of interest" description="Disordered" evidence="7">
    <location>
        <begin position="439"/>
        <end position="517"/>
    </location>
</feature>
<keyword evidence="4" id="KW-1003">Cell membrane</keyword>
<keyword evidence="8" id="KW-0812">Transmembrane</keyword>
<evidence type="ECO:0000313" key="13">
    <source>
        <dbReference type="EMBL" id="OWQ85335.1"/>
    </source>
</evidence>
<gene>
    <name evidence="13" type="ORF">CDN99_22665</name>
</gene>
<evidence type="ECO:0000256" key="3">
    <source>
        <dbReference type="ARBA" id="ARBA00022448"/>
    </source>
</evidence>
<keyword evidence="6 8" id="KW-0472">Membrane</keyword>
<evidence type="ECO:0000256" key="1">
    <source>
        <dbReference type="ARBA" id="ARBA00004236"/>
    </source>
</evidence>
<proteinExistence type="inferred from homology"/>
<protein>
    <submittedName>
        <fullName evidence="13">Multidrug transporter subunit MdtA</fullName>
    </submittedName>
</protein>
<dbReference type="Gene3D" id="1.10.287.470">
    <property type="entry name" value="Helix hairpin bin"/>
    <property type="match status" value="1"/>
</dbReference>
<name>A0A2D0AM83_9BURK</name>
<dbReference type="NCBIfam" id="NF008589">
    <property type="entry name" value="PRK11556.1"/>
    <property type="match status" value="1"/>
</dbReference>
<dbReference type="NCBIfam" id="TIGR01730">
    <property type="entry name" value="RND_mfp"/>
    <property type="match status" value="1"/>
</dbReference>
<dbReference type="InterPro" id="IPR058627">
    <property type="entry name" value="MdtA-like_C"/>
</dbReference>
<dbReference type="Gene3D" id="2.40.50.100">
    <property type="match status" value="1"/>
</dbReference>
<dbReference type="Gene3D" id="2.40.30.170">
    <property type="match status" value="1"/>
</dbReference>
<evidence type="ECO:0000256" key="6">
    <source>
        <dbReference type="ARBA" id="ARBA00023136"/>
    </source>
</evidence>
<dbReference type="EMBL" id="NIOF01000013">
    <property type="protein sequence ID" value="OWQ85335.1"/>
    <property type="molecule type" value="Genomic_DNA"/>
</dbReference>
<dbReference type="AlphaFoldDB" id="A0A2D0AM83"/>
<feature type="region of interest" description="Disordered" evidence="7">
    <location>
        <begin position="1"/>
        <end position="40"/>
    </location>
</feature>
<evidence type="ECO:0000256" key="4">
    <source>
        <dbReference type="ARBA" id="ARBA00022475"/>
    </source>
</evidence>
<dbReference type="InterPro" id="IPR058624">
    <property type="entry name" value="MdtA-like_HH"/>
</dbReference>
<feature type="compositionally biased region" description="Gly residues" evidence="7">
    <location>
        <begin position="456"/>
        <end position="469"/>
    </location>
</feature>
<dbReference type="Pfam" id="PF25876">
    <property type="entry name" value="HH_MFP_RND"/>
    <property type="match status" value="1"/>
</dbReference>
<feature type="transmembrane region" description="Helical" evidence="8">
    <location>
        <begin position="42"/>
        <end position="62"/>
    </location>
</feature>
<accession>A0A2D0AM83</accession>
<dbReference type="Proteomes" id="UP000197468">
    <property type="component" value="Unassembled WGS sequence"/>
</dbReference>
<feature type="domain" description="Multidrug resistance protein MdtA-like C-terminal permuted SH3" evidence="12">
    <location>
        <begin position="365"/>
        <end position="424"/>
    </location>
</feature>
<evidence type="ECO:0000259" key="9">
    <source>
        <dbReference type="Pfam" id="PF25876"/>
    </source>
</evidence>
<dbReference type="InterPro" id="IPR058626">
    <property type="entry name" value="MdtA-like_b-barrel"/>
</dbReference>
<evidence type="ECO:0000259" key="10">
    <source>
        <dbReference type="Pfam" id="PF25917"/>
    </source>
</evidence>
<evidence type="ECO:0000256" key="8">
    <source>
        <dbReference type="SAM" id="Phobius"/>
    </source>
</evidence>
<evidence type="ECO:0000313" key="14">
    <source>
        <dbReference type="Proteomes" id="UP000197468"/>
    </source>
</evidence>
<feature type="domain" description="Multidrug resistance protein MdtA-like alpha-helical hairpin" evidence="9">
    <location>
        <begin position="170"/>
        <end position="239"/>
    </location>
</feature>
<dbReference type="InterPro" id="IPR058625">
    <property type="entry name" value="MdtA-like_BSH"/>
</dbReference>
<sequence>MNTNKILPRPPVSGAPSSSAAARVAPEAASRRQQRRRQQGRATPWIVAIVVLAVAAGGWWWWKGRGADGAAGGPASAASGAAGGPGGAGGPGARGRFAANRTQPVSVMPARLQDIRHTAAAIGTITASNTAVVRAQVSGVLQQLHFKEGQQVKAGQTLAQIDPRAFMAALGQAEGQLARDKATLDNGRVDLARYKDLLAKDAIASQQLDTQQALVRQLEGTVKADQATVDSARLQVTYTKVLAPIDGRVGLKQVDIGNVVQTGDANGIVSITQTRPIALTFAVPSALLPRVTAGLRGNTPMVVEAWSRDGKTRLATGKLATADNAIDITTDTIKLKALFPNDDDALFPNQSVSVKLQISTEQNRLAVPAAAVQRGSQGFYVYVVNADNTVNTRVVQTGAVDGDWMAVDGKIEPGERVVIDGVDRLREGAKVEVIAADPKQRAGANAAPRRGRGASAPGGGASGASGAWGGDRAASGASAPHGGGRAASGTAQNEASGERPAWLDRLPPDVQEKVMKMSPAEREAWIAERRAERAKRQAAGGGN</sequence>
<feature type="domain" description="Multidrug resistance protein MdtA-like barrel-sandwich hybrid" evidence="10">
    <location>
        <begin position="129"/>
        <end position="271"/>
    </location>
</feature>
<dbReference type="RefSeq" id="WP_088387183.1">
    <property type="nucleotide sequence ID" value="NZ_NIOF01000013.1"/>
</dbReference>
<dbReference type="GO" id="GO:0015562">
    <property type="term" value="F:efflux transmembrane transporter activity"/>
    <property type="evidence" value="ECO:0007669"/>
    <property type="project" value="TreeGrafter"/>
</dbReference>
<dbReference type="OrthoDB" id="9783047at2"/>
<dbReference type="SUPFAM" id="SSF111369">
    <property type="entry name" value="HlyD-like secretion proteins"/>
    <property type="match status" value="1"/>
</dbReference>
<evidence type="ECO:0000256" key="2">
    <source>
        <dbReference type="ARBA" id="ARBA00009477"/>
    </source>
</evidence>
<comment type="caution">
    <text evidence="13">The sequence shown here is derived from an EMBL/GenBank/DDBJ whole genome shotgun (WGS) entry which is preliminary data.</text>
</comment>
<keyword evidence="5" id="KW-0997">Cell inner membrane</keyword>
<evidence type="ECO:0000259" key="11">
    <source>
        <dbReference type="Pfam" id="PF25944"/>
    </source>
</evidence>
<comment type="similarity">
    <text evidence="2">Belongs to the membrane fusion protein (MFP) (TC 8.A.1) family.</text>
</comment>
<keyword evidence="14" id="KW-1185">Reference proteome</keyword>
<dbReference type="Pfam" id="PF25917">
    <property type="entry name" value="BSH_RND"/>
    <property type="match status" value="1"/>
</dbReference>
<dbReference type="InterPro" id="IPR006143">
    <property type="entry name" value="RND_pump_MFP"/>
</dbReference>
<dbReference type="Pfam" id="PF25944">
    <property type="entry name" value="Beta-barrel_RND"/>
    <property type="match status" value="1"/>
</dbReference>
<feature type="compositionally biased region" description="Gly residues" evidence="7">
    <location>
        <begin position="81"/>
        <end position="93"/>
    </location>
</feature>
<feature type="domain" description="Multidrug resistance protein MdtA-like beta-barrel" evidence="11">
    <location>
        <begin position="276"/>
        <end position="359"/>
    </location>
</feature>